<name>A0ABT7MKE2_9PSEU</name>
<dbReference type="SMART" id="SM00257">
    <property type="entry name" value="LysM"/>
    <property type="match status" value="1"/>
</dbReference>
<organism evidence="2 3">
    <name type="scientific">Actinomycetospora termitidis</name>
    <dbReference type="NCBI Taxonomy" id="3053470"/>
    <lineage>
        <taxon>Bacteria</taxon>
        <taxon>Bacillati</taxon>
        <taxon>Actinomycetota</taxon>
        <taxon>Actinomycetes</taxon>
        <taxon>Pseudonocardiales</taxon>
        <taxon>Pseudonocardiaceae</taxon>
        <taxon>Actinomycetospora</taxon>
    </lineage>
</organism>
<dbReference type="PROSITE" id="PS51782">
    <property type="entry name" value="LYSM"/>
    <property type="match status" value="1"/>
</dbReference>
<dbReference type="SUPFAM" id="SSF54106">
    <property type="entry name" value="LysM domain"/>
    <property type="match status" value="1"/>
</dbReference>
<dbReference type="EMBL" id="JASVWF010000010">
    <property type="protein sequence ID" value="MDL5160397.1"/>
    <property type="molecule type" value="Genomic_DNA"/>
</dbReference>
<sequence length="110" mass="11290">MTLARVVGLAVLVVLLLAVITQPSNSAAMARSGGQALGSVGTSLGEFVSSLGGTVSTRRVSDAESGTYVVRPGDTLTSVATAHGTRVDRLAARNGIADEDLIHPGQRLRY</sequence>
<feature type="domain" description="LysM" evidence="1">
    <location>
        <begin position="66"/>
        <end position="110"/>
    </location>
</feature>
<dbReference type="Gene3D" id="3.10.350.10">
    <property type="entry name" value="LysM domain"/>
    <property type="match status" value="1"/>
</dbReference>
<dbReference type="Proteomes" id="UP001231924">
    <property type="component" value="Unassembled WGS sequence"/>
</dbReference>
<dbReference type="InterPro" id="IPR018392">
    <property type="entry name" value="LysM"/>
</dbReference>
<gene>
    <name evidence="2" type="ORF">QRT03_30825</name>
</gene>
<keyword evidence="3" id="KW-1185">Reference proteome</keyword>
<comment type="caution">
    <text evidence="2">The sequence shown here is derived from an EMBL/GenBank/DDBJ whole genome shotgun (WGS) entry which is preliminary data.</text>
</comment>
<reference evidence="2 3" key="1">
    <citation type="submission" date="2023-06" db="EMBL/GenBank/DDBJ databases">
        <title>Actinomycetospora Odt1-22.</title>
        <authorList>
            <person name="Supong K."/>
        </authorList>
    </citation>
    <scope>NUCLEOTIDE SEQUENCE [LARGE SCALE GENOMIC DNA]</scope>
    <source>
        <strain evidence="2 3">Odt1-22</strain>
    </source>
</reference>
<dbReference type="CDD" id="cd00118">
    <property type="entry name" value="LysM"/>
    <property type="match status" value="1"/>
</dbReference>
<dbReference type="InterPro" id="IPR036779">
    <property type="entry name" value="LysM_dom_sf"/>
</dbReference>
<dbReference type="RefSeq" id="WP_286057000.1">
    <property type="nucleotide sequence ID" value="NZ_JASVWF010000010.1"/>
</dbReference>
<evidence type="ECO:0000259" key="1">
    <source>
        <dbReference type="PROSITE" id="PS51782"/>
    </source>
</evidence>
<accession>A0ABT7MKE2</accession>
<dbReference type="Pfam" id="PF01476">
    <property type="entry name" value="LysM"/>
    <property type="match status" value="1"/>
</dbReference>
<protein>
    <submittedName>
        <fullName evidence="2">LysM domain-containing protein</fullName>
    </submittedName>
</protein>
<proteinExistence type="predicted"/>
<evidence type="ECO:0000313" key="3">
    <source>
        <dbReference type="Proteomes" id="UP001231924"/>
    </source>
</evidence>
<evidence type="ECO:0000313" key="2">
    <source>
        <dbReference type="EMBL" id="MDL5160397.1"/>
    </source>
</evidence>